<proteinExistence type="predicted"/>
<dbReference type="AlphaFoldDB" id="A0A7W6Q4Z1"/>
<gene>
    <name evidence="1" type="ORF">GGR93_002502</name>
</gene>
<evidence type="ECO:0000313" key="1">
    <source>
        <dbReference type="EMBL" id="MBB4174714.1"/>
    </source>
</evidence>
<evidence type="ECO:0000313" key="2">
    <source>
        <dbReference type="Proteomes" id="UP000565745"/>
    </source>
</evidence>
<protein>
    <submittedName>
        <fullName evidence="1">Uncharacterized protein</fullName>
    </submittedName>
</protein>
<dbReference type="Proteomes" id="UP000565745">
    <property type="component" value="Unassembled WGS sequence"/>
</dbReference>
<dbReference type="EMBL" id="JACIFU010000003">
    <property type="protein sequence ID" value="MBB4174714.1"/>
    <property type="molecule type" value="Genomic_DNA"/>
</dbReference>
<keyword evidence="2" id="KW-1185">Reference proteome</keyword>
<accession>A0A7W6Q4Z1</accession>
<name>A0A7W6Q4Z1_9RHOB</name>
<organism evidence="1 2">
    <name type="scientific">Sulfitobacter noctilucicola</name>
    <dbReference type="NCBI Taxonomy" id="1342301"/>
    <lineage>
        <taxon>Bacteria</taxon>
        <taxon>Pseudomonadati</taxon>
        <taxon>Pseudomonadota</taxon>
        <taxon>Alphaproteobacteria</taxon>
        <taxon>Rhodobacterales</taxon>
        <taxon>Roseobacteraceae</taxon>
        <taxon>Sulfitobacter</taxon>
    </lineage>
</organism>
<reference evidence="1 2" key="1">
    <citation type="submission" date="2020-08" db="EMBL/GenBank/DDBJ databases">
        <title>Genomic Encyclopedia of Type Strains, Phase IV (KMG-IV): sequencing the most valuable type-strain genomes for metagenomic binning, comparative biology and taxonomic classification.</title>
        <authorList>
            <person name="Goeker M."/>
        </authorList>
    </citation>
    <scope>NUCLEOTIDE SEQUENCE [LARGE SCALE GENOMIC DNA]</scope>
    <source>
        <strain evidence="1 2">DSM 101015</strain>
    </source>
</reference>
<comment type="caution">
    <text evidence="1">The sequence shown here is derived from an EMBL/GenBank/DDBJ whole genome shotgun (WGS) entry which is preliminary data.</text>
</comment>
<dbReference type="RefSeq" id="WP_025056172.1">
    <property type="nucleotide sequence ID" value="NZ_JACIFU010000003.1"/>
</dbReference>
<sequence>MAAGVRAMMCSANEVMTLADKAARGAGAPPAQATAFGNAALSHISAGCDQSELSAALRALPSGPVMALPIKIMRLLEGADQAPLTAVIEPGAFAALELSYFYAQPYAVRGKTVEGCVHVSVDLKHPKGPPVLPRVEIGQSLYDEMQRYAARILVPETAASRLSGAGAGLTDND</sequence>